<reference evidence="3" key="1">
    <citation type="submission" date="2021-01" db="EMBL/GenBank/DDBJ databases">
        <authorList>
            <consortium name="Genoscope - CEA"/>
            <person name="William W."/>
        </authorList>
    </citation>
    <scope>NUCLEOTIDE SEQUENCE</scope>
</reference>
<dbReference type="CDD" id="cd00120">
    <property type="entry name" value="MADS"/>
    <property type="match status" value="1"/>
</dbReference>
<organism evidence="3 4">
    <name type="scientific">Paramecium sonneborni</name>
    <dbReference type="NCBI Taxonomy" id="65129"/>
    <lineage>
        <taxon>Eukaryota</taxon>
        <taxon>Sar</taxon>
        <taxon>Alveolata</taxon>
        <taxon>Ciliophora</taxon>
        <taxon>Intramacronucleata</taxon>
        <taxon>Oligohymenophorea</taxon>
        <taxon>Peniculida</taxon>
        <taxon>Parameciidae</taxon>
        <taxon>Paramecium</taxon>
    </lineage>
</organism>
<dbReference type="OrthoDB" id="1898716at2759"/>
<accession>A0A8S1PIV5</accession>
<dbReference type="Proteomes" id="UP000692954">
    <property type="component" value="Unassembled WGS sequence"/>
</dbReference>
<dbReference type="GO" id="GO:0046983">
    <property type="term" value="F:protein dimerization activity"/>
    <property type="evidence" value="ECO:0007669"/>
    <property type="project" value="InterPro"/>
</dbReference>
<sequence>MGRNKIDIQYLKDDRIRNITFNKRKNGLLKKACELAVLCNIKMLLCFSDLSGNVYQFISNENIEMEMIQSNHKKVFTKQDYPGFQKRKESESQSDLESEQSIEPKRTRAQIQQQQIQKINYQQQTKNYQQQIGQRNKVLQNFDKIHQYQQQPELQQDQGSRKMVKIENKQEEQDMLKSKMRVKNRMNNNDEIVVNDIIDHQQARNFDDLYQCGNQYDEQSNSQQDHQDYKQQLSMFTNSNPIKYMKMDSLLNGINNNNSKPINFLSEQYNKFFNKDRIDSLNNSKVLQPSVQFIVPPQVYFNIPPSPIVQAMNKVYVGVDEPNEYNLGQSQNMDGFKKYSK</sequence>
<evidence type="ECO:0000259" key="2">
    <source>
        <dbReference type="PROSITE" id="PS50066"/>
    </source>
</evidence>
<evidence type="ECO:0000313" key="4">
    <source>
        <dbReference type="Proteomes" id="UP000692954"/>
    </source>
</evidence>
<gene>
    <name evidence="3" type="ORF">PSON_ATCC_30995.1.T0790152</name>
</gene>
<dbReference type="SMART" id="SM00432">
    <property type="entry name" value="MADS"/>
    <property type="match status" value="1"/>
</dbReference>
<comment type="caution">
    <text evidence="3">The sequence shown here is derived from an EMBL/GenBank/DDBJ whole genome shotgun (WGS) entry which is preliminary data.</text>
</comment>
<keyword evidence="4" id="KW-1185">Reference proteome</keyword>
<feature type="region of interest" description="Disordered" evidence="1">
    <location>
        <begin position="85"/>
        <end position="109"/>
    </location>
</feature>
<proteinExistence type="predicted"/>
<dbReference type="InterPro" id="IPR002100">
    <property type="entry name" value="TF_MADSbox"/>
</dbReference>
<protein>
    <recommendedName>
        <fullName evidence="2">MADS-box domain-containing protein</fullName>
    </recommendedName>
</protein>
<evidence type="ECO:0000256" key="1">
    <source>
        <dbReference type="SAM" id="MobiDB-lite"/>
    </source>
</evidence>
<name>A0A8S1PIV5_9CILI</name>
<dbReference type="AlphaFoldDB" id="A0A8S1PIV5"/>
<dbReference type="EMBL" id="CAJJDN010000079">
    <property type="protein sequence ID" value="CAD8103147.1"/>
    <property type="molecule type" value="Genomic_DNA"/>
</dbReference>
<dbReference type="GO" id="GO:0003677">
    <property type="term" value="F:DNA binding"/>
    <property type="evidence" value="ECO:0007669"/>
    <property type="project" value="InterPro"/>
</dbReference>
<evidence type="ECO:0000313" key="3">
    <source>
        <dbReference type="EMBL" id="CAD8103147.1"/>
    </source>
</evidence>
<dbReference type="Pfam" id="PF00319">
    <property type="entry name" value="SRF-TF"/>
    <property type="match status" value="1"/>
</dbReference>
<dbReference type="PROSITE" id="PS50066">
    <property type="entry name" value="MADS_BOX_2"/>
    <property type="match status" value="1"/>
</dbReference>
<feature type="domain" description="MADS-box" evidence="2">
    <location>
        <begin position="1"/>
        <end position="61"/>
    </location>
</feature>